<protein>
    <submittedName>
        <fullName evidence="2">Type II toxin-antitoxin system PemK/MazF family toxin</fullName>
        <ecNumber evidence="2">3.1.-.-</ecNumber>
    </submittedName>
</protein>
<dbReference type="Proteomes" id="UP001595955">
    <property type="component" value="Unassembled WGS sequence"/>
</dbReference>
<dbReference type="GO" id="GO:0016787">
    <property type="term" value="F:hydrolase activity"/>
    <property type="evidence" value="ECO:0007669"/>
    <property type="project" value="UniProtKB-KW"/>
</dbReference>
<feature type="compositionally biased region" description="Low complexity" evidence="1">
    <location>
        <begin position="13"/>
        <end position="37"/>
    </location>
</feature>
<evidence type="ECO:0000313" key="2">
    <source>
        <dbReference type="EMBL" id="MFC4555191.1"/>
    </source>
</evidence>
<dbReference type="Pfam" id="PF02452">
    <property type="entry name" value="PemK_toxin"/>
    <property type="match status" value="1"/>
</dbReference>
<feature type="region of interest" description="Disordered" evidence="1">
    <location>
        <begin position="13"/>
        <end position="80"/>
    </location>
</feature>
<gene>
    <name evidence="2" type="ORF">ACFO3F_08005</name>
</gene>
<dbReference type="EMBL" id="JBHSGF010000005">
    <property type="protein sequence ID" value="MFC4555191.1"/>
    <property type="molecule type" value="Genomic_DNA"/>
</dbReference>
<accession>A0ABV9D9A6</accession>
<keyword evidence="3" id="KW-1185">Reference proteome</keyword>
<reference evidence="3" key="1">
    <citation type="journal article" date="2019" name="Int. J. Syst. Evol. Microbiol.">
        <title>The Global Catalogue of Microorganisms (GCM) 10K type strain sequencing project: providing services to taxonomists for standard genome sequencing and annotation.</title>
        <authorList>
            <consortium name="The Broad Institute Genomics Platform"/>
            <consortium name="The Broad Institute Genome Sequencing Center for Infectious Disease"/>
            <person name="Wu L."/>
            <person name="Ma J."/>
        </authorList>
    </citation>
    <scope>NUCLEOTIDE SEQUENCE [LARGE SCALE GENOMIC DNA]</scope>
    <source>
        <strain evidence="3">JCM 3369</strain>
    </source>
</reference>
<feature type="compositionally biased region" description="Low complexity" evidence="1">
    <location>
        <begin position="50"/>
        <end position="64"/>
    </location>
</feature>
<sequence length="209" mass="22423">MSPTLRRLLRAVRSTASSALRGRAGAARTGGTAGAPTPTRPRRPTPATPGRPSRPGSPASATPPEQAPAGTRGAGEYDVARLGLPDLSYRPEADDQPDPGEVVWAWVPFEEDPSRGKDRPVLVVAQEGAGLVGLPMTSRDHDRDAADEARRGRHWLDVGSGAWDAQGRESEVRLDRLLWLDPAAVRREGAGLDRERFAEVVAALRRLHA</sequence>
<keyword evidence="2" id="KW-0378">Hydrolase</keyword>
<dbReference type="RefSeq" id="WP_122823664.1">
    <property type="nucleotide sequence ID" value="NZ_CP033325.1"/>
</dbReference>
<dbReference type="SUPFAM" id="SSF50118">
    <property type="entry name" value="Cell growth inhibitor/plasmid maintenance toxic component"/>
    <property type="match status" value="1"/>
</dbReference>
<name>A0ABV9D9A6_9MICO</name>
<dbReference type="EC" id="3.1.-.-" evidence="2"/>
<evidence type="ECO:0000313" key="3">
    <source>
        <dbReference type="Proteomes" id="UP001595955"/>
    </source>
</evidence>
<comment type="caution">
    <text evidence="2">The sequence shown here is derived from an EMBL/GenBank/DDBJ whole genome shotgun (WGS) entry which is preliminary data.</text>
</comment>
<dbReference type="InterPro" id="IPR003477">
    <property type="entry name" value="PemK-like"/>
</dbReference>
<proteinExistence type="predicted"/>
<organism evidence="2 3">
    <name type="scientific">Georgenia faecalis</name>
    <dbReference type="NCBI Taxonomy" id="2483799"/>
    <lineage>
        <taxon>Bacteria</taxon>
        <taxon>Bacillati</taxon>
        <taxon>Actinomycetota</taxon>
        <taxon>Actinomycetes</taxon>
        <taxon>Micrococcales</taxon>
        <taxon>Bogoriellaceae</taxon>
        <taxon>Georgenia</taxon>
    </lineage>
</organism>
<evidence type="ECO:0000256" key="1">
    <source>
        <dbReference type="SAM" id="MobiDB-lite"/>
    </source>
</evidence>